<feature type="coiled-coil region" evidence="1">
    <location>
        <begin position="206"/>
        <end position="233"/>
    </location>
</feature>
<sequence>MGRTSDYTKQVRNEECENTVETKKSSKSFADIKRMFAKEPMTAEQFGIYLGECKAAGDFISDKTIKRYIEKLCKMSDGKITPSKFMKTVDGTDVYIIQPEIQELLVAMFDTDFFGAKGKPKAGIDVKQRLRAQLAENVEIYLDEDIKKQVKSAPQFLNARLEDILTEKINNEVRGMFATMQDSDDTIQYQLMLETLDRLVAIRRWMNEWNARINLIKQEFAKTEQEKQDAKNKTGLFKHKQLQDILIDVISNLLEGKEYEYISEEEEIFYPTLYAASKMYDITAMPGNELTLWLQEVEENISNLKRYKYIQKKARALFDENDHLEKKILDSIDKIARTQLVSNESDMTPEQYERLVRFTEDASMEEKQEILCKLEQSGNLTLDEQTLKEIMDIKDAVEKKQEYGML</sequence>
<keyword evidence="1" id="KW-0175">Coiled coil</keyword>
<accession>A0A3E5GIQ5</accession>
<evidence type="ECO:0000313" key="3">
    <source>
        <dbReference type="Proteomes" id="UP000261285"/>
    </source>
</evidence>
<organism evidence="2 3">
    <name type="scientific">Dorea longicatena</name>
    <dbReference type="NCBI Taxonomy" id="88431"/>
    <lineage>
        <taxon>Bacteria</taxon>
        <taxon>Bacillati</taxon>
        <taxon>Bacillota</taxon>
        <taxon>Clostridia</taxon>
        <taxon>Lachnospirales</taxon>
        <taxon>Lachnospiraceae</taxon>
        <taxon>Dorea</taxon>
    </lineage>
</organism>
<reference evidence="2 3" key="1">
    <citation type="submission" date="2018-08" db="EMBL/GenBank/DDBJ databases">
        <title>A genome reference for cultivated species of the human gut microbiota.</title>
        <authorList>
            <person name="Zou Y."/>
            <person name="Xue W."/>
            <person name="Luo G."/>
        </authorList>
    </citation>
    <scope>NUCLEOTIDE SEQUENCE [LARGE SCALE GENOMIC DNA]</scope>
    <source>
        <strain evidence="2 3">OM02-16</strain>
    </source>
</reference>
<evidence type="ECO:0000313" key="2">
    <source>
        <dbReference type="EMBL" id="RGO34308.1"/>
    </source>
</evidence>
<evidence type="ECO:0000256" key="1">
    <source>
        <dbReference type="SAM" id="Coils"/>
    </source>
</evidence>
<name>A0A3E5GIQ5_9FIRM</name>
<protein>
    <submittedName>
        <fullName evidence="2">Uncharacterized protein</fullName>
    </submittedName>
</protein>
<dbReference type="EMBL" id="QSVN01000002">
    <property type="protein sequence ID" value="RGO34308.1"/>
    <property type="molecule type" value="Genomic_DNA"/>
</dbReference>
<dbReference type="RefSeq" id="WP_117597275.1">
    <property type="nucleotide sequence ID" value="NZ_CABMEZ010000002.1"/>
</dbReference>
<dbReference type="Proteomes" id="UP000261285">
    <property type="component" value="Unassembled WGS sequence"/>
</dbReference>
<gene>
    <name evidence="2" type="ORF">DXB16_02080</name>
</gene>
<comment type="caution">
    <text evidence="2">The sequence shown here is derived from an EMBL/GenBank/DDBJ whole genome shotgun (WGS) entry which is preliminary data.</text>
</comment>
<dbReference type="AlphaFoldDB" id="A0A3E5GIQ5"/>
<proteinExistence type="predicted"/>